<proteinExistence type="predicted"/>
<dbReference type="Pfam" id="PF20459">
    <property type="entry name" value="DUF6712"/>
    <property type="match status" value="1"/>
</dbReference>
<organism evidence="1">
    <name type="scientific">uncultured Caudovirales phage</name>
    <dbReference type="NCBI Taxonomy" id="2100421"/>
    <lineage>
        <taxon>Viruses</taxon>
        <taxon>Duplodnaviria</taxon>
        <taxon>Heunggongvirae</taxon>
        <taxon>Uroviricota</taxon>
        <taxon>Caudoviricetes</taxon>
        <taxon>Peduoviridae</taxon>
        <taxon>Maltschvirus</taxon>
        <taxon>Maltschvirus maltsch</taxon>
    </lineage>
</organism>
<sequence length="191" mass="21901">MATALFISEQYIKDMSYLDENVDVNLIRPVIKEAQDLHIHPLLGSGLYNQLISQVVANTVTTGTISNKTLLDDYIAPALKYWTLYEGIDVLTFKMTNKSIMMKNSENSNPISVSDVKRLMDRLMDKAQWYDKRIINYLKENVITFPLYLNPGNGIDIIRPDRTAYQSGIFLGSTYTFRSVQDRYENPNAED</sequence>
<reference evidence="1" key="1">
    <citation type="submission" date="2020-05" db="EMBL/GenBank/DDBJ databases">
        <authorList>
            <person name="Chiriac C."/>
            <person name="Salcher M."/>
            <person name="Ghai R."/>
            <person name="Kavagutti S V."/>
        </authorList>
    </citation>
    <scope>NUCLEOTIDE SEQUENCE</scope>
</reference>
<accession>A0A6J5SXC7</accession>
<dbReference type="InterPro" id="IPR046558">
    <property type="entry name" value="DUF6712"/>
</dbReference>
<name>A0A6J5SXC7_9CAUD</name>
<dbReference type="EMBL" id="LR797499">
    <property type="protein sequence ID" value="CAB4219919.1"/>
    <property type="molecule type" value="Genomic_DNA"/>
</dbReference>
<gene>
    <name evidence="1" type="ORF">UFOVP1624_20</name>
</gene>
<protein>
    <submittedName>
        <fullName evidence="1">Uncharacterized protein</fullName>
    </submittedName>
</protein>
<evidence type="ECO:0000313" key="1">
    <source>
        <dbReference type="EMBL" id="CAB4219919.1"/>
    </source>
</evidence>